<dbReference type="Pfam" id="PF00190">
    <property type="entry name" value="Cupin_1"/>
    <property type="match status" value="1"/>
</dbReference>
<dbReference type="InterPro" id="IPR006045">
    <property type="entry name" value="Cupin_1"/>
</dbReference>
<dbReference type="SUPFAM" id="SSF51182">
    <property type="entry name" value="RmlC-like cupins"/>
    <property type="match status" value="1"/>
</dbReference>
<dbReference type="PANTHER" id="PTHR31189:SF62">
    <property type="entry name" value="OS01G0976200 PROTEIN"/>
    <property type="match status" value="1"/>
</dbReference>
<dbReference type="PANTHER" id="PTHR31189">
    <property type="entry name" value="OS03G0336100 PROTEIN-RELATED"/>
    <property type="match status" value="1"/>
</dbReference>
<keyword evidence="4" id="KW-1185">Reference proteome</keyword>
<organism evidence="3 4">
    <name type="scientific">Brassica cretica</name>
    <name type="common">Mustard</name>
    <dbReference type="NCBI Taxonomy" id="69181"/>
    <lineage>
        <taxon>Eukaryota</taxon>
        <taxon>Viridiplantae</taxon>
        <taxon>Streptophyta</taxon>
        <taxon>Embryophyta</taxon>
        <taxon>Tracheophyta</taxon>
        <taxon>Spermatophyta</taxon>
        <taxon>Magnoliopsida</taxon>
        <taxon>eudicotyledons</taxon>
        <taxon>Gunneridae</taxon>
        <taxon>Pentapetalae</taxon>
        <taxon>rosids</taxon>
        <taxon>malvids</taxon>
        <taxon>Brassicales</taxon>
        <taxon>Brassicaceae</taxon>
        <taxon>Brassiceae</taxon>
        <taxon>Brassica</taxon>
    </lineage>
</organism>
<dbReference type="Proteomes" id="UP000266723">
    <property type="component" value="Unassembled WGS sequence"/>
</dbReference>
<feature type="domain" description="Cupin type-1" evidence="2">
    <location>
        <begin position="152"/>
        <end position="326"/>
    </location>
</feature>
<accession>A0ABQ7AIJ9</accession>
<evidence type="ECO:0000256" key="1">
    <source>
        <dbReference type="ARBA" id="ARBA00022729"/>
    </source>
</evidence>
<dbReference type="SMART" id="SM00835">
    <property type="entry name" value="Cupin_1"/>
    <property type="match status" value="1"/>
</dbReference>
<keyword evidence="1" id="KW-0732">Signal</keyword>
<reference evidence="3 4" key="1">
    <citation type="journal article" date="2020" name="BMC Genomics">
        <title>Intraspecific diversification of the crop wild relative Brassica cretica Lam. using demographic model selection.</title>
        <authorList>
            <person name="Kioukis A."/>
            <person name="Michalopoulou V.A."/>
            <person name="Briers L."/>
            <person name="Pirintsos S."/>
            <person name="Studholme D.J."/>
            <person name="Pavlidis P."/>
            <person name="Sarris P.F."/>
        </authorList>
    </citation>
    <scope>NUCLEOTIDE SEQUENCE [LARGE SCALE GENOMIC DNA]</scope>
    <source>
        <strain evidence="4">cv. PFS-1207/04</strain>
    </source>
</reference>
<dbReference type="CDD" id="cd02242">
    <property type="entry name" value="cupin_11S_legumin_N"/>
    <property type="match status" value="1"/>
</dbReference>
<dbReference type="InterPro" id="IPR050253">
    <property type="entry name" value="Seed_Storage-Functional"/>
</dbReference>
<gene>
    <name evidence="3" type="ORF">DY000_02052071</name>
</gene>
<evidence type="ECO:0000313" key="4">
    <source>
        <dbReference type="Proteomes" id="UP000266723"/>
    </source>
</evidence>
<sequence>MLNKESLEKVKIPYVAHSYWTVPFTRKGTKVVPFSFVDGGVSHLRSQLIPPSLSIPKSPTEMIIVCLFVVNSESLLLDFVGSISSLSVLSKSPTEIRFSRLVHAITMKIDVGSCGFNRGKSSSEVLMIELAKLSPSFFKSALTKRETETMELDLTPKLPKQVYGGDGGAYHAWCPEELPMLKEGNIGAAKLALEQQGFAVPRYSDSPKVAYVLQGLIAYIEFHDCDFTFCHLVSGSGTAGIVLPEKEEKVIAIKKGDSIALPFGVVTWWFNSEETDLVILFLGETHKAHKPGQFTDFYLTGSNGIFTGFSTEFVGRAWDLDENTVKTLVSSQTGGP</sequence>
<comment type="caution">
    <text evidence="3">The sequence shown here is derived from an EMBL/GenBank/DDBJ whole genome shotgun (WGS) entry which is preliminary data.</text>
</comment>
<dbReference type="InterPro" id="IPR014710">
    <property type="entry name" value="RmlC-like_jellyroll"/>
</dbReference>
<dbReference type="EMBL" id="QGKV02002055">
    <property type="protein sequence ID" value="KAF3497554.1"/>
    <property type="molecule type" value="Genomic_DNA"/>
</dbReference>
<name>A0ABQ7AIJ9_BRACR</name>
<evidence type="ECO:0000313" key="3">
    <source>
        <dbReference type="EMBL" id="KAF3497554.1"/>
    </source>
</evidence>
<protein>
    <recommendedName>
        <fullName evidence="2">Cupin type-1 domain-containing protein</fullName>
    </recommendedName>
</protein>
<proteinExistence type="predicted"/>
<dbReference type="InterPro" id="IPR011051">
    <property type="entry name" value="RmlC_Cupin_sf"/>
</dbReference>
<evidence type="ECO:0000259" key="2">
    <source>
        <dbReference type="SMART" id="SM00835"/>
    </source>
</evidence>
<dbReference type="Gene3D" id="2.60.120.10">
    <property type="entry name" value="Jelly Rolls"/>
    <property type="match status" value="1"/>
</dbReference>